<dbReference type="Proteomes" id="UP000039865">
    <property type="component" value="Unassembled WGS sequence"/>
</dbReference>
<name>A0A078B7T7_STYLE</name>
<keyword evidence="4 5" id="KW-0472">Membrane</keyword>
<dbReference type="PANTHER" id="PTHR12127:SF7">
    <property type="entry name" value="SD02261P"/>
    <property type="match status" value="1"/>
</dbReference>
<feature type="transmembrane region" description="Helical" evidence="5">
    <location>
        <begin position="441"/>
        <end position="459"/>
    </location>
</feature>
<dbReference type="Gene3D" id="1.10.287.70">
    <property type="match status" value="1"/>
</dbReference>
<dbReference type="GO" id="GO:0016020">
    <property type="term" value="C:membrane"/>
    <property type="evidence" value="ECO:0007669"/>
    <property type="project" value="UniProtKB-SubCell"/>
</dbReference>
<keyword evidence="8" id="KW-1185">Reference proteome</keyword>
<dbReference type="InterPro" id="IPR013122">
    <property type="entry name" value="PKD1_2_channel"/>
</dbReference>
<feature type="transmembrane region" description="Helical" evidence="5">
    <location>
        <begin position="157"/>
        <end position="180"/>
    </location>
</feature>
<evidence type="ECO:0000256" key="5">
    <source>
        <dbReference type="SAM" id="Phobius"/>
    </source>
</evidence>
<keyword evidence="3 5" id="KW-1133">Transmembrane helix</keyword>
<dbReference type="PANTHER" id="PTHR12127">
    <property type="entry name" value="MUCOLIPIN"/>
    <property type="match status" value="1"/>
</dbReference>
<evidence type="ECO:0000256" key="2">
    <source>
        <dbReference type="ARBA" id="ARBA00022692"/>
    </source>
</evidence>
<evidence type="ECO:0000256" key="1">
    <source>
        <dbReference type="ARBA" id="ARBA00004141"/>
    </source>
</evidence>
<dbReference type="OrthoDB" id="311187at2759"/>
<evidence type="ECO:0000256" key="4">
    <source>
        <dbReference type="ARBA" id="ARBA00023136"/>
    </source>
</evidence>
<keyword evidence="2 5" id="KW-0812">Transmembrane</keyword>
<dbReference type="EMBL" id="CCKQ01018608">
    <property type="protein sequence ID" value="CDW90580.1"/>
    <property type="molecule type" value="Genomic_DNA"/>
</dbReference>
<protein>
    <recommendedName>
        <fullName evidence="6">Polycystin cation channel PKD1/PKD2 domain-containing protein</fullName>
    </recommendedName>
</protein>
<accession>A0A078B7T7</accession>
<gene>
    <name evidence="7" type="primary">Contig14624.g15575</name>
    <name evidence="7" type="ORF">STYLEM_19725</name>
</gene>
<dbReference type="InParanoid" id="A0A078B7T7"/>
<feature type="transmembrane region" description="Helical" evidence="5">
    <location>
        <begin position="480"/>
        <end position="502"/>
    </location>
</feature>
<dbReference type="GO" id="GO:0072345">
    <property type="term" value="F:NAADP-sensitive calcium-release channel activity"/>
    <property type="evidence" value="ECO:0007669"/>
    <property type="project" value="TreeGrafter"/>
</dbReference>
<evidence type="ECO:0000256" key="3">
    <source>
        <dbReference type="ARBA" id="ARBA00022989"/>
    </source>
</evidence>
<evidence type="ECO:0000313" key="8">
    <source>
        <dbReference type="Proteomes" id="UP000039865"/>
    </source>
</evidence>
<feature type="transmembrane region" description="Helical" evidence="5">
    <location>
        <begin position="542"/>
        <end position="563"/>
    </location>
</feature>
<comment type="subcellular location">
    <subcellularLocation>
        <location evidence="1">Membrane</location>
        <topology evidence="1">Multi-pass membrane protein</topology>
    </subcellularLocation>
</comment>
<dbReference type="AlphaFoldDB" id="A0A078B7T7"/>
<feature type="transmembrane region" description="Helical" evidence="5">
    <location>
        <begin position="409"/>
        <end position="429"/>
    </location>
</feature>
<proteinExistence type="predicted"/>
<sequence length="719" mass="83808">MKILRICQQSIILEGLQTLLIKKRRKQTKMKLRLLITTEKLKLNGIRCFQMTQLDNQGLIIQPDMFVSYLEEVPKNDQIEYQISSTDLGPFSKYQDQALKINYTITHNVPRESNSDSDCLNWYINQNYDFSLRSAIRLTIDFTKQPCHLDSYNLVEFLWVSAGVIIFALLSIILQVKYLFSIKARYERLRKKYNKKLNKDLNSHEKAQKIISPKNQKLLKSYTRIQDKNSKYLSMVRKQSIVDSRQGDNNPFNMSINEEEEEKEEIVMSVTTSTYFGYNPDKEIENDNNNSVKINKTTEEASRKGVRRSTTINTQINRKYSQQFDQGYQGNAGRILGEKVPTLVRQENKKGTNTNFDVEDISLINIQPEQQQQNENGQDIIDNEQIFQQKKLAWDDLSFSDRSRLINKFCFIAILGNLFQIIGTIMYLLRPIRETSVEDALMGLGCLLAWSTLPRYFMFSQKYSLILRTMEYSFPVLMKALLGIIPFFIGYAILGQCLFWPFQKRFGSFSMALMTLFCMMNGDNLVPVHRDLSQYDVLWGNLYLYVYIFLSIVVIMNIFIIIIEQGYLTIKYKKAYDWLEEDDKGDIQSNLNVPEEIRIGSGNQEAFERDMFSKLRDAFEGITDGNQYGKGEPVDNHPMPKQFQRTITSQQSFASRGLKPQNSLVYKNQSVNKKEFKRQQSKIIFKDLIFDEDKAFKNAAQNIQKEPLLLQSKKNSQPQ</sequence>
<feature type="domain" description="Polycystin cation channel PKD1/PKD2" evidence="6">
    <location>
        <begin position="435"/>
        <end position="569"/>
    </location>
</feature>
<evidence type="ECO:0000313" key="7">
    <source>
        <dbReference type="EMBL" id="CDW90580.1"/>
    </source>
</evidence>
<dbReference type="Pfam" id="PF08016">
    <property type="entry name" value="PKD_channel"/>
    <property type="match status" value="1"/>
</dbReference>
<evidence type="ECO:0000259" key="6">
    <source>
        <dbReference type="Pfam" id="PF08016"/>
    </source>
</evidence>
<reference evidence="7 8" key="1">
    <citation type="submission" date="2014-06" db="EMBL/GenBank/DDBJ databases">
        <authorList>
            <person name="Swart Estienne"/>
        </authorList>
    </citation>
    <scope>NUCLEOTIDE SEQUENCE [LARGE SCALE GENOMIC DNA]</scope>
    <source>
        <strain evidence="7 8">130c</strain>
    </source>
</reference>
<organism evidence="7 8">
    <name type="scientific">Stylonychia lemnae</name>
    <name type="common">Ciliate</name>
    <dbReference type="NCBI Taxonomy" id="5949"/>
    <lineage>
        <taxon>Eukaryota</taxon>
        <taxon>Sar</taxon>
        <taxon>Alveolata</taxon>
        <taxon>Ciliophora</taxon>
        <taxon>Intramacronucleata</taxon>
        <taxon>Spirotrichea</taxon>
        <taxon>Stichotrichia</taxon>
        <taxon>Sporadotrichida</taxon>
        <taxon>Oxytrichidae</taxon>
        <taxon>Stylonychinae</taxon>
        <taxon>Stylonychia</taxon>
    </lineage>
</organism>
<dbReference type="InterPro" id="IPR039031">
    <property type="entry name" value="Mucolipin"/>
</dbReference>